<dbReference type="PROSITE" id="PS50090">
    <property type="entry name" value="MYB_LIKE"/>
    <property type="match status" value="2"/>
</dbReference>
<dbReference type="GO" id="GO:0000981">
    <property type="term" value="F:DNA-binding transcription factor activity, RNA polymerase II-specific"/>
    <property type="evidence" value="ECO:0007669"/>
    <property type="project" value="TreeGrafter"/>
</dbReference>
<sequence>MHGENTLKARNLWAEEEDRILRSEVVKQGTCSETIFPKRLLFFLQDLQRRDWANRETGELLQRSSLEGAIKVERCEDCRKRWIKLDSKINKGPWSQEENKRLHEAVAKYSTVWTEVAQVVGTRQPDRLNRSEWTPEEDGILVAEVEKRGRNWKQIVDEVLHRRSANDAKNRFTILQRMRTNTNNNSTSTSASPAGQRRLTMSRRMTATTAESSMSPSPQPDILPGFYGLTPESMGGSNPGSSHLQLQQQQQQQYGETHITPISTSELGHDPDLSLSHMFFHGGNGKEPSPNTAAATTATTSPSYLGGTASGGTPEILGGGVGGGEMDTDQGSVSLESWVDYVMGTGLLTAGGTDCSSSTPALCHDDGDGCGRMDRGEEEGGELMHLDAPPHPPHHHSTSSTATNTDTDPTNLDWNWDQIPDIDLPTATATTTTATAMTAEQNRDREAEEAIIRKNRTMILHQMQPEQISRVMDFLLSWNTPIDVKIVNPE</sequence>
<dbReference type="PROSITE" id="PS51294">
    <property type="entry name" value="HTH_MYB"/>
    <property type="match status" value="2"/>
</dbReference>
<organism evidence="4 5">
    <name type="scientific">Aspergillus ustus</name>
    <dbReference type="NCBI Taxonomy" id="40382"/>
    <lineage>
        <taxon>Eukaryota</taxon>
        <taxon>Fungi</taxon>
        <taxon>Dikarya</taxon>
        <taxon>Ascomycota</taxon>
        <taxon>Pezizomycotina</taxon>
        <taxon>Eurotiomycetes</taxon>
        <taxon>Eurotiomycetidae</taxon>
        <taxon>Eurotiales</taxon>
        <taxon>Aspergillaceae</taxon>
        <taxon>Aspergillus</taxon>
        <taxon>Aspergillus subgen. Nidulantes</taxon>
    </lineage>
</organism>
<keyword evidence="4" id="KW-0238">DNA-binding</keyword>
<dbReference type="InterPro" id="IPR050560">
    <property type="entry name" value="MYB_TF"/>
</dbReference>
<feature type="region of interest" description="Disordered" evidence="1">
    <location>
        <begin position="180"/>
        <end position="252"/>
    </location>
</feature>
<feature type="domain" description="HTH myb-type" evidence="3">
    <location>
        <begin position="127"/>
        <end position="180"/>
    </location>
</feature>
<feature type="compositionally biased region" description="Low complexity" evidence="1">
    <location>
        <begin position="180"/>
        <end position="192"/>
    </location>
</feature>
<comment type="caution">
    <text evidence="4">The sequence shown here is derived from an EMBL/GenBank/DDBJ whole genome shotgun (WGS) entry which is preliminary data.</text>
</comment>
<evidence type="ECO:0000256" key="1">
    <source>
        <dbReference type="SAM" id="MobiDB-lite"/>
    </source>
</evidence>
<reference evidence="4 5" key="1">
    <citation type="submission" date="2014-11" db="EMBL/GenBank/DDBJ databases">
        <title>Genomics derived discovery of secondary metabolites biosynthetic gene clusters in Aspergillus ustus.</title>
        <authorList>
            <person name="Pi B."/>
            <person name="Dai F."/>
            <person name="Song X."/>
            <person name="Zhu C."/>
            <person name="Li H."/>
            <person name="Yu D."/>
        </authorList>
    </citation>
    <scope>NUCLEOTIDE SEQUENCE [LARGE SCALE GENOMIC DNA]</scope>
    <source>
        <strain evidence="4 5">3.3904</strain>
    </source>
</reference>
<dbReference type="AlphaFoldDB" id="A0A0C1E636"/>
<name>A0A0C1E636_ASPUT</name>
<dbReference type="EMBL" id="JOMC01000079">
    <property type="protein sequence ID" value="KIA75593.1"/>
    <property type="molecule type" value="Genomic_DNA"/>
</dbReference>
<dbReference type="Gene3D" id="1.10.10.60">
    <property type="entry name" value="Homeodomain-like"/>
    <property type="match status" value="2"/>
</dbReference>
<dbReference type="InterPro" id="IPR017930">
    <property type="entry name" value="Myb_dom"/>
</dbReference>
<dbReference type="Proteomes" id="UP000053475">
    <property type="component" value="Unassembled WGS sequence"/>
</dbReference>
<dbReference type="CDD" id="cd00167">
    <property type="entry name" value="SANT"/>
    <property type="match status" value="1"/>
</dbReference>
<evidence type="ECO:0000313" key="5">
    <source>
        <dbReference type="Proteomes" id="UP000053475"/>
    </source>
</evidence>
<feature type="domain" description="Myb-like" evidence="2">
    <location>
        <begin position="86"/>
        <end position="123"/>
    </location>
</feature>
<keyword evidence="5" id="KW-1185">Reference proteome</keyword>
<feature type="compositionally biased region" description="Polar residues" evidence="1">
    <location>
        <begin position="203"/>
        <end position="216"/>
    </location>
</feature>
<evidence type="ECO:0000259" key="3">
    <source>
        <dbReference type="PROSITE" id="PS51294"/>
    </source>
</evidence>
<protein>
    <submittedName>
        <fullName evidence="4">DNA-binding protein</fullName>
    </submittedName>
</protein>
<feature type="region of interest" description="Disordered" evidence="1">
    <location>
        <begin position="282"/>
        <end position="319"/>
    </location>
</feature>
<feature type="domain" description="Myb-like" evidence="2">
    <location>
        <begin position="125"/>
        <end position="176"/>
    </location>
</feature>
<dbReference type="GO" id="GO:0000978">
    <property type="term" value="F:RNA polymerase II cis-regulatory region sequence-specific DNA binding"/>
    <property type="evidence" value="ECO:0007669"/>
    <property type="project" value="TreeGrafter"/>
</dbReference>
<feature type="compositionally biased region" description="Basic and acidic residues" evidence="1">
    <location>
        <begin position="364"/>
        <end position="375"/>
    </location>
</feature>
<feature type="compositionally biased region" description="Low complexity" evidence="1">
    <location>
        <begin position="398"/>
        <end position="410"/>
    </location>
</feature>
<evidence type="ECO:0000259" key="2">
    <source>
        <dbReference type="PROSITE" id="PS50090"/>
    </source>
</evidence>
<dbReference type="InterPro" id="IPR001005">
    <property type="entry name" value="SANT/Myb"/>
</dbReference>
<dbReference type="PANTHER" id="PTHR45614">
    <property type="entry name" value="MYB PROTEIN-RELATED"/>
    <property type="match status" value="1"/>
</dbReference>
<proteinExistence type="predicted"/>
<dbReference type="SMART" id="SM00717">
    <property type="entry name" value="SANT"/>
    <property type="match status" value="2"/>
</dbReference>
<gene>
    <name evidence="4" type="ORF">HK57_00652</name>
</gene>
<evidence type="ECO:0000313" key="4">
    <source>
        <dbReference type="EMBL" id="KIA75593.1"/>
    </source>
</evidence>
<accession>A0A0C1E636</accession>
<dbReference type="SUPFAM" id="SSF46689">
    <property type="entry name" value="Homeodomain-like"/>
    <property type="match status" value="2"/>
</dbReference>
<dbReference type="InterPro" id="IPR009057">
    <property type="entry name" value="Homeodomain-like_sf"/>
</dbReference>
<dbReference type="Pfam" id="PF00249">
    <property type="entry name" value="Myb_DNA-binding"/>
    <property type="match status" value="2"/>
</dbReference>
<dbReference type="GO" id="GO:0005634">
    <property type="term" value="C:nucleus"/>
    <property type="evidence" value="ECO:0007669"/>
    <property type="project" value="TreeGrafter"/>
</dbReference>
<feature type="region of interest" description="Disordered" evidence="1">
    <location>
        <begin position="364"/>
        <end position="410"/>
    </location>
</feature>
<feature type="domain" description="HTH myb-type" evidence="3">
    <location>
        <begin position="86"/>
        <end position="123"/>
    </location>
</feature>